<dbReference type="GO" id="GO:0005886">
    <property type="term" value="C:plasma membrane"/>
    <property type="evidence" value="ECO:0007669"/>
    <property type="project" value="UniProtKB-SubCell"/>
</dbReference>
<name>A0A4Z2EB96_9TELE</name>
<dbReference type="GO" id="GO:0015385">
    <property type="term" value="F:sodium:proton antiporter activity"/>
    <property type="evidence" value="ECO:0007669"/>
    <property type="project" value="InterPro"/>
</dbReference>
<dbReference type="GO" id="GO:0006885">
    <property type="term" value="P:regulation of pH"/>
    <property type="evidence" value="ECO:0007669"/>
    <property type="project" value="InterPro"/>
</dbReference>
<evidence type="ECO:0000256" key="5">
    <source>
        <dbReference type="SAM" id="SignalP"/>
    </source>
</evidence>
<proteinExistence type="inferred from homology"/>
<reference evidence="6 7" key="1">
    <citation type="submission" date="2019-03" db="EMBL/GenBank/DDBJ databases">
        <title>First draft genome of Liparis tanakae, snailfish: a comprehensive survey of snailfish specific genes.</title>
        <authorList>
            <person name="Kim W."/>
            <person name="Song I."/>
            <person name="Jeong J.-H."/>
            <person name="Kim D."/>
            <person name="Kim S."/>
            <person name="Ryu S."/>
            <person name="Song J.Y."/>
            <person name="Lee S.K."/>
        </authorList>
    </citation>
    <scope>NUCLEOTIDE SEQUENCE [LARGE SCALE GENOMIC DNA]</scope>
    <source>
        <tissue evidence="6">Muscle</tissue>
    </source>
</reference>
<accession>A0A4Z2EB96</accession>
<evidence type="ECO:0000256" key="4">
    <source>
        <dbReference type="SAM" id="Phobius"/>
    </source>
</evidence>
<comment type="subcellular location">
    <subcellularLocation>
        <location evidence="1">Cell membrane</location>
        <topology evidence="1">Multi-pass membrane protein</topology>
    </subcellularLocation>
</comment>
<keyword evidence="7" id="KW-1185">Reference proteome</keyword>
<keyword evidence="4" id="KW-1133">Transmembrane helix</keyword>
<comment type="similarity">
    <text evidence="2">Belongs to the monovalent cation:proton antiporter 1 (CPA1) transporter (TC 2.A.36) family.</text>
</comment>
<feature type="signal peptide" evidence="5">
    <location>
        <begin position="1"/>
        <end position="34"/>
    </location>
</feature>
<sequence length="146" mass="16508">MVFKATVNGARRATRTLWLLVLVSLSVSICVCRASSSHEEDSAMENIVTEKRVEESHRQDSADLLIFIMLLTLTILTIWLFKHRRFRFLHETGLAMIYGLVRPGMDVLEEDVTRSELHAHDVIDCSPPKPSLHLAAPTPRTAHAHL</sequence>
<evidence type="ECO:0000256" key="1">
    <source>
        <dbReference type="ARBA" id="ARBA00004651"/>
    </source>
</evidence>
<evidence type="ECO:0000313" key="6">
    <source>
        <dbReference type="EMBL" id="TNN26021.1"/>
    </source>
</evidence>
<protein>
    <submittedName>
        <fullName evidence="6">Sodium/hydrogen exchanger 6</fullName>
    </submittedName>
</protein>
<keyword evidence="4" id="KW-0812">Transmembrane</keyword>
<evidence type="ECO:0000313" key="7">
    <source>
        <dbReference type="Proteomes" id="UP000314294"/>
    </source>
</evidence>
<keyword evidence="5" id="KW-0732">Signal</keyword>
<evidence type="ECO:0000256" key="3">
    <source>
        <dbReference type="ARBA" id="ARBA00022475"/>
    </source>
</evidence>
<keyword evidence="3" id="KW-1003">Cell membrane</keyword>
<feature type="transmembrane region" description="Helical" evidence="4">
    <location>
        <begin position="64"/>
        <end position="81"/>
    </location>
</feature>
<gene>
    <name evidence="6" type="primary">SLC9A6_4</name>
    <name evidence="6" type="ORF">EYF80_063843</name>
</gene>
<comment type="caution">
    <text evidence="6">The sequence shown here is derived from an EMBL/GenBank/DDBJ whole genome shotgun (WGS) entry which is preliminary data.</text>
</comment>
<dbReference type="InterPro" id="IPR002090">
    <property type="entry name" value="NHE-6/7/9"/>
</dbReference>
<dbReference type="Proteomes" id="UP000314294">
    <property type="component" value="Unassembled WGS sequence"/>
</dbReference>
<dbReference type="EMBL" id="SRLO01011146">
    <property type="protein sequence ID" value="TNN26021.1"/>
    <property type="molecule type" value="Genomic_DNA"/>
</dbReference>
<keyword evidence="4" id="KW-0472">Membrane</keyword>
<organism evidence="6 7">
    <name type="scientific">Liparis tanakae</name>
    <name type="common">Tanaka's snailfish</name>
    <dbReference type="NCBI Taxonomy" id="230148"/>
    <lineage>
        <taxon>Eukaryota</taxon>
        <taxon>Metazoa</taxon>
        <taxon>Chordata</taxon>
        <taxon>Craniata</taxon>
        <taxon>Vertebrata</taxon>
        <taxon>Euteleostomi</taxon>
        <taxon>Actinopterygii</taxon>
        <taxon>Neopterygii</taxon>
        <taxon>Teleostei</taxon>
        <taxon>Neoteleostei</taxon>
        <taxon>Acanthomorphata</taxon>
        <taxon>Eupercaria</taxon>
        <taxon>Perciformes</taxon>
        <taxon>Cottioidei</taxon>
        <taxon>Cottales</taxon>
        <taxon>Liparidae</taxon>
        <taxon>Liparis</taxon>
    </lineage>
</organism>
<feature type="chain" id="PRO_5021276426" evidence="5">
    <location>
        <begin position="35"/>
        <end position="146"/>
    </location>
</feature>
<dbReference type="PRINTS" id="PR01088">
    <property type="entry name" value="NAHEXCHNGR6"/>
</dbReference>
<dbReference type="AlphaFoldDB" id="A0A4Z2EB96"/>
<dbReference type="OrthoDB" id="9950856at2759"/>
<evidence type="ECO:0000256" key="2">
    <source>
        <dbReference type="ARBA" id="ARBA00007367"/>
    </source>
</evidence>